<proteinExistence type="predicted"/>
<evidence type="ECO:0000313" key="1">
    <source>
        <dbReference type="EMBL" id="MEF3118250.1"/>
    </source>
</evidence>
<gene>
    <name evidence="1" type="ORF">RB636_34375</name>
</gene>
<dbReference type="RefSeq" id="WP_331789418.1">
    <property type="nucleotide sequence ID" value="NZ_JAVFKM010000025.1"/>
</dbReference>
<reference evidence="1 2" key="1">
    <citation type="submission" date="2023-08" db="EMBL/GenBank/DDBJ databases">
        <authorList>
            <person name="Sharma P."/>
            <person name="Verma V."/>
            <person name="Mohan M.K."/>
            <person name="Dubey A.K."/>
        </authorList>
    </citation>
    <scope>NUCLEOTIDE SEQUENCE [LARGE SCALE GENOMIC DNA]</scope>
    <source>
        <strain evidence="1 2">ADP4</strain>
    </source>
</reference>
<dbReference type="Proteomes" id="UP001348265">
    <property type="component" value="Unassembled WGS sequence"/>
</dbReference>
<comment type="caution">
    <text evidence="1">The sequence shown here is derived from an EMBL/GenBank/DDBJ whole genome shotgun (WGS) entry which is preliminary data.</text>
</comment>
<name>A0ABU7X5M2_9ACTN</name>
<dbReference type="EMBL" id="JAVFKM010000025">
    <property type="protein sequence ID" value="MEF3118250.1"/>
    <property type="molecule type" value="Genomic_DNA"/>
</dbReference>
<sequence>MSPTPPPCTGAPVAAADANEAIRRFVRARRGRSWTAEDRAEYARLLEIWTLAARGAVVEAAV</sequence>
<evidence type="ECO:0000313" key="2">
    <source>
        <dbReference type="Proteomes" id="UP001348265"/>
    </source>
</evidence>
<organism evidence="1 2">
    <name type="scientific">Streptomyces chrestomyceticus</name>
    <dbReference type="NCBI Taxonomy" id="68185"/>
    <lineage>
        <taxon>Bacteria</taxon>
        <taxon>Bacillati</taxon>
        <taxon>Actinomycetota</taxon>
        <taxon>Actinomycetes</taxon>
        <taxon>Kitasatosporales</taxon>
        <taxon>Streptomycetaceae</taxon>
        <taxon>Streptomyces</taxon>
    </lineage>
</organism>
<keyword evidence="2" id="KW-1185">Reference proteome</keyword>
<protein>
    <submittedName>
        <fullName evidence="1">Uncharacterized protein</fullName>
    </submittedName>
</protein>
<accession>A0ABU7X5M2</accession>